<evidence type="ECO:0000256" key="1">
    <source>
        <dbReference type="SAM" id="MobiDB-lite"/>
    </source>
</evidence>
<dbReference type="HOGENOM" id="CLU_1689995_0_0_1"/>
<dbReference type="PaxDb" id="2903-EOD19600"/>
<dbReference type="RefSeq" id="XP_005772029.1">
    <property type="nucleotide sequence ID" value="XM_005771972.1"/>
</dbReference>
<feature type="compositionally biased region" description="Polar residues" evidence="1">
    <location>
        <begin position="45"/>
        <end position="56"/>
    </location>
</feature>
<evidence type="ECO:0000313" key="3">
    <source>
        <dbReference type="Proteomes" id="UP000013827"/>
    </source>
</evidence>
<reference evidence="3" key="1">
    <citation type="journal article" date="2013" name="Nature">
        <title>Pan genome of the phytoplankton Emiliania underpins its global distribution.</title>
        <authorList>
            <person name="Read B.A."/>
            <person name="Kegel J."/>
            <person name="Klute M.J."/>
            <person name="Kuo A."/>
            <person name="Lefebvre S.C."/>
            <person name="Maumus F."/>
            <person name="Mayer C."/>
            <person name="Miller J."/>
            <person name="Monier A."/>
            <person name="Salamov A."/>
            <person name="Young J."/>
            <person name="Aguilar M."/>
            <person name="Claverie J.M."/>
            <person name="Frickenhaus S."/>
            <person name="Gonzalez K."/>
            <person name="Herman E.K."/>
            <person name="Lin Y.C."/>
            <person name="Napier J."/>
            <person name="Ogata H."/>
            <person name="Sarno A.F."/>
            <person name="Shmutz J."/>
            <person name="Schroeder D."/>
            <person name="de Vargas C."/>
            <person name="Verret F."/>
            <person name="von Dassow P."/>
            <person name="Valentin K."/>
            <person name="Van de Peer Y."/>
            <person name="Wheeler G."/>
            <person name="Dacks J.B."/>
            <person name="Delwiche C.F."/>
            <person name="Dyhrman S.T."/>
            <person name="Glockner G."/>
            <person name="John U."/>
            <person name="Richards T."/>
            <person name="Worden A.Z."/>
            <person name="Zhang X."/>
            <person name="Grigoriev I.V."/>
            <person name="Allen A.E."/>
            <person name="Bidle K."/>
            <person name="Borodovsky M."/>
            <person name="Bowler C."/>
            <person name="Brownlee C."/>
            <person name="Cock J.M."/>
            <person name="Elias M."/>
            <person name="Gladyshev V.N."/>
            <person name="Groth M."/>
            <person name="Guda C."/>
            <person name="Hadaegh A."/>
            <person name="Iglesias-Rodriguez M.D."/>
            <person name="Jenkins J."/>
            <person name="Jones B.M."/>
            <person name="Lawson T."/>
            <person name="Leese F."/>
            <person name="Lindquist E."/>
            <person name="Lobanov A."/>
            <person name="Lomsadze A."/>
            <person name="Malik S.B."/>
            <person name="Marsh M.E."/>
            <person name="Mackinder L."/>
            <person name="Mock T."/>
            <person name="Mueller-Roeber B."/>
            <person name="Pagarete A."/>
            <person name="Parker M."/>
            <person name="Probert I."/>
            <person name="Quesneville H."/>
            <person name="Raines C."/>
            <person name="Rensing S.A."/>
            <person name="Riano-Pachon D.M."/>
            <person name="Richier S."/>
            <person name="Rokitta S."/>
            <person name="Shiraiwa Y."/>
            <person name="Soanes D.M."/>
            <person name="van der Giezen M."/>
            <person name="Wahlund T.M."/>
            <person name="Williams B."/>
            <person name="Wilson W."/>
            <person name="Wolfe G."/>
            <person name="Wurch L.L."/>
        </authorList>
    </citation>
    <scope>NUCLEOTIDE SEQUENCE</scope>
</reference>
<dbReference type="GeneID" id="17265101"/>
<dbReference type="KEGG" id="ehx:EMIHUDRAFT_209229"/>
<evidence type="ECO:0000313" key="2">
    <source>
        <dbReference type="EnsemblProtists" id="EOD19600"/>
    </source>
</evidence>
<dbReference type="Proteomes" id="UP000013827">
    <property type="component" value="Unassembled WGS sequence"/>
</dbReference>
<dbReference type="EnsemblProtists" id="EOD19600">
    <property type="protein sequence ID" value="EOD19600"/>
    <property type="gene ID" value="EMIHUDRAFT_209229"/>
</dbReference>
<dbReference type="AlphaFoldDB" id="A0A0D3J7W5"/>
<proteinExistence type="predicted"/>
<feature type="region of interest" description="Disordered" evidence="1">
    <location>
        <begin position="16"/>
        <end position="64"/>
    </location>
</feature>
<reference evidence="2" key="2">
    <citation type="submission" date="2024-10" db="UniProtKB">
        <authorList>
            <consortium name="EnsemblProtists"/>
        </authorList>
    </citation>
    <scope>IDENTIFICATION</scope>
</reference>
<sequence length="156" mass="16124">MLRKGQSKRGHALVGFHAAAASPAPPMKKLRAGSSHADPPLRIGQSASPATPQTRRFSPPKQQQQQWQRIFASLAVIAAEADGLGRVLPGGAPAKEPAEAGAIGEAAVLKALRLLLPRRGTGWDGATATATKRLAGFTTSAVTTLRPRLVALPCGG</sequence>
<name>A0A0D3J7W5_EMIH1</name>
<accession>A0A0D3J7W5</accession>
<organism evidence="2 3">
    <name type="scientific">Emiliania huxleyi (strain CCMP1516)</name>
    <dbReference type="NCBI Taxonomy" id="280463"/>
    <lineage>
        <taxon>Eukaryota</taxon>
        <taxon>Haptista</taxon>
        <taxon>Haptophyta</taxon>
        <taxon>Prymnesiophyceae</taxon>
        <taxon>Isochrysidales</taxon>
        <taxon>Noelaerhabdaceae</taxon>
        <taxon>Emiliania</taxon>
    </lineage>
</organism>
<keyword evidence="3" id="KW-1185">Reference proteome</keyword>
<protein>
    <submittedName>
        <fullName evidence="2">Uncharacterized protein</fullName>
    </submittedName>
</protein>